<dbReference type="GO" id="GO:0016787">
    <property type="term" value="F:hydrolase activity"/>
    <property type="evidence" value="ECO:0007669"/>
    <property type="project" value="InterPro"/>
</dbReference>
<dbReference type="PANTHER" id="PTHR12905:SF0">
    <property type="entry name" value="CALCINEURIN-LIKE PHOSPHOESTERASE DOMAIN-CONTAINING PROTEIN"/>
    <property type="match status" value="1"/>
</dbReference>
<dbReference type="Pfam" id="PF00149">
    <property type="entry name" value="Metallophos"/>
    <property type="match status" value="1"/>
</dbReference>
<evidence type="ECO:0000313" key="3">
    <source>
        <dbReference type="Proteomes" id="UP000193870"/>
    </source>
</evidence>
<sequence length="196" mass="20647">MKILAVSDLHLSASAAEALLSAAGGADLVLAAGDFANQHEALAPYMARLAPIADKMICVPGNNESLEALQDATRAEILHGTTTTRGGLIIAGLGGGVPPLPPLPWHSWDLSEDEARDMLAPIEHADILMLHSPPAGLGDNHDALGHLGSVALKEAMLRLEPRLCVFGHIHDCWGQAGTLGATEWRNLGPDPVWFDL</sequence>
<gene>
    <name evidence="2" type="ORF">PAM7066_02109</name>
</gene>
<evidence type="ECO:0000313" key="2">
    <source>
        <dbReference type="EMBL" id="SLN47490.1"/>
    </source>
</evidence>
<organism evidence="2 3">
    <name type="scientific">Palleronia marisminoris</name>
    <dbReference type="NCBI Taxonomy" id="315423"/>
    <lineage>
        <taxon>Bacteria</taxon>
        <taxon>Pseudomonadati</taxon>
        <taxon>Pseudomonadota</taxon>
        <taxon>Alphaproteobacteria</taxon>
        <taxon>Rhodobacterales</taxon>
        <taxon>Roseobacteraceae</taxon>
        <taxon>Palleronia</taxon>
    </lineage>
</organism>
<dbReference type="InterPro" id="IPR051693">
    <property type="entry name" value="UPF0046_metallophosphoest"/>
</dbReference>
<dbReference type="InterPro" id="IPR029052">
    <property type="entry name" value="Metallo-depent_PP-like"/>
</dbReference>
<proteinExistence type="predicted"/>
<evidence type="ECO:0000259" key="1">
    <source>
        <dbReference type="Pfam" id="PF00149"/>
    </source>
</evidence>
<name>A0A1Y5SVI2_9RHOB</name>
<dbReference type="Gene3D" id="3.60.21.10">
    <property type="match status" value="2"/>
</dbReference>
<dbReference type="InterPro" id="IPR004843">
    <property type="entry name" value="Calcineurin-like_PHP"/>
</dbReference>
<accession>A0A1Y5SVI2</accession>
<dbReference type="AlphaFoldDB" id="A0A1Y5SVI2"/>
<feature type="domain" description="Calcineurin-like phosphoesterase" evidence="1">
    <location>
        <begin position="1"/>
        <end position="171"/>
    </location>
</feature>
<dbReference type="SUPFAM" id="SSF56300">
    <property type="entry name" value="Metallo-dependent phosphatases"/>
    <property type="match status" value="1"/>
</dbReference>
<protein>
    <submittedName>
        <fullName evidence="2">Calcineurin-like phosphoesterase superfamily domain protein</fullName>
    </submittedName>
</protein>
<keyword evidence="3" id="KW-1185">Reference proteome</keyword>
<reference evidence="2 3" key="1">
    <citation type="submission" date="2017-03" db="EMBL/GenBank/DDBJ databases">
        <authorList>
            <person name="Afonso C.L."/>
            <person name="Miller P.J."/>
            <person name="Scott M.A."/>
            <person name="Spackman E."/>
            <person name="Goraichik I."/>
            <person name="Dimitrov K.M."/>
            <person name="Suarez D.L."/>
            <person name="Swayne D.E."/>
        </authorList>
    </citation>
    <scope>NUCLEOTIDE SEQUENCE [LARGE SCALE GENOMIC DNA]</scope>
    <source>
        <strain evidence="2 3">CECT 7066</strain>
    </source>
</reference>
<dbReference type="RefSeq" id="WP_085854091.1">
    <property type="nucleotide sequence ID" value="NZ_FOPF01000005.1"/>
</dbReference>
<dbReference type="Proteomes" id="UP000193870">
    <property type="component" value="Unassembled WGS sequence"/>
</dbReference>
<dbReference type="EMBL" id="FWFV01000005">
    <property type="protein sequence ID" value="SLN47490.1"/>
    <property type="molecule type" value="Genomic_DNA"/>
</dbReference>
<dbReference type="STRING" id="315423.SAMN04488020_105165"/>
<dbReference type="OrthoDB" id="332939at2"/>
<dbReference type="PANTHER" id="PTHR12905">
    <property type="entry name" value="METALLOPHOSPHOESTERASE"/>
    <property type="match status" value="1"/>
</dbReference>